<protein>
    <submittedName>
        <fullName evidence="2">Uncharacterized protein</fullName>
    </submittedName>
</protein>
<evidence type="ECO:0000313" key="3">
    <source>
        <dbReference type="Proteomes" id="UP000759131"/>
    </source>
</evidence>
<evidence type="ECO:0000313" key="2">
    <source>
        <dbReference type="EMBL" id="CAD7620067.1"/>
    </source>
</evidence>
<dbReference type="PROSITE" id="PS00061">
    <property type="entry name" value="ADH_SHORT"/>
    <property type="match status" value="1"/>
</dbReference>
<proteinExistence type="predicted"/>
<evidence type="ECO:0000256" key="1">
    <source>
        <dbReference type="ARBA" id="ARBA00023002"/>
    </source>
</evidence>
<dbReference type="AlphaFoldDB" id="A0A7R9KBP9"/>
<dbReference type="Gene3D" id="3.40.50.720">
    <property type="entry name" value="NAD(P)-binding Rossmann-like Domain"/>
    <property type="match status" value="1"/>
</dbReference>
<dbReference type="FunFam" id="3.40.50.720:FF:000084">
    <property type="entry name" value="Short-chain dehydrogenase reductase"/>
    <property type="match status" value="1"/>
</dbReference>
<keyword evidence="3" id="KW-1185">Reference proteome</keyword>
<dbReference type="SUPFAM" id="SSF51735">
    <property type="entry name" value="NAD(P)-binding Rossmann-fold domains"/>
    <property type="match status" value="1"/>
</dbReference>
<dbReference type="OrthoDB" id="417891at2759"/>
<dbReference type="Proteomes" id="UP000759131">
    <property type="component" value="Unassembled WGS sequence"/>
</dbReference>
<gene>
    <name evidence="2" type="ORF">OSB1V03_LOCUS563</name>
</gene>
<dbReference type="PRINTS" id="PR00080">
    <property type="entry name" value="SDRFAMILY"/>
</dbReference>
<dbReference type="GO" id="GO:0016491">
    <property type="term" value="F:oxidoreductase activity"/>
    <property type="evidence" value="ECO:0007669"/>
    <property type="project" value="UniProtKB-KW"/>
</dbReference>
<organism evidence="2">
    <name type="scientific">Medioppia subpectinata</name>
    <dbReference type="NCBI Taxonomy" id="1979941"/>
    <lineage>
        <taxon>Eukaryota</taxon>
        <taxon>Metazoa</taxon>
        <taxon>Ecdysozoa</taxon>
        <taxon>Arthropoda</taxon>
        <taxon>Chelicerata</taxon>
        <taxon>Arachnida</taxon>
        <taxon>Acari</taxon>
        <taxon>Acariformes</taxon>
        <taxon>Sarcoptiformes</taxon>
        <taxon>Oribatida</taxon>
        <taxon>Brachypylina</taxon>
        <taxon>Oppioidea</taxon>
        <taxon>Oppiidae</taxon>
        <taxon>Medioppia</taxon>
    </lineage>
</organism>
<dbReference type="PANTHER" id="PTHR43975">
    <property type="entry name" value="ZGC:101858"/>
    <property type="match status" value="1"/>
</dbReference>
<dbReference type="PRINTS" id="PR00081">
    <property type="entry name" value="GDHRDH"/>
</dbReference>
<sequence>MAFNLDFADKVVLVTGSSSGIGESTAILFARLGAKVVVHGRSASKVAEVALKCSQVSPKHYKPLEVIADVAIEAEVDRMMDQVIAHFNQLDVVVNNAGLGGGESNASLKEWDDFLNTNLRSCYQISLRAYDLLVKFKGVIINNSSICSLKPFNHSVSYCVAKAGLDMLTRSLAVLWGPKGIRVNAVNPGQIQTPIWENASGLSPEEREIMWRAVCEKTPVGRQGFPEDIAKAIAFLASSDSGFTTGIMMKIDGGFLDSPQLIYD</sequence>
<dbReference type="PANTHER" id="PTHR43975:SF2">
    <property type="entry name" value="EG:BACR7A4.14 PROTEIN-RELATED"/>
    <property type="match status" value="1"/>
</dbReference>
<reference evidence="2" key="1">
    <citation type="submission" date="2020-11" db="EMBL/GenBank/DDBJ databases">
        <authorList>
            <person name="Tran Van P."/>
        </authorList>
    </citation>
    <scope>NUCLEOTIDE SEQUENCE</scope>
</reference>
<dbReference type="InterPro" id="IPR002347">
    <property type="entry name" value="SDR_fam"/>
</dbReference>
<dbReference type="InterPro" id="IPR020904">
    <property type="entry name" value="Sc_DH/Rdtase_CS"/>
</dbReference>
<dbReference type="EMBL" id="CAJPIZ010000117">
    <property type="protein sequence ID" value="CAG2100497.1"/>
    <property type="molecule type" value="Genomic_DNA"/>
</dbReference>
<keyword evidence="1" id="KW-0560">Oxidoreductase</keyword>
<dbReference type="InterPro" id="IPR036291">
    <property type="entry name" value="NAD(P)-bd_dom_sf"/>
</dbReference>
<dbReference type="EMBL" id="OC854692">
    <property type="protein sequence ID" value="CAD7620067.1"/>
    <property type="molecule type" value="Genomic_DNA"/>
</dbReference>
<accession>A0A7R9KBP9</accession>
<dbReference type="Pfam" id="PF13561">
    <property type="entry name" value="adh_short_C2"/>
    <property type="match status" value="1"/>
</dbReference>
<name>A0A7R9KBP9_9ACAR</name>